<organism evidence="1 2">
    <name type="scientific">Pseudoprimorskyibacter insulae</name>
    <dbReference type="NCBI Taxonomy" id="1695997"/>
    <lineage>
        <taxon>Bacteria</taxon>
        <taxon>Pseudomonadati</taxon>
        <taxon>Pseudomonadota</taxon>
        <taxon>Alphaproteobacteria</taxon>
        <taxon>Rhodobacterales</taxon>
        <taxon>Paracoccaceae</taxon>
        <taxon>Pseudoprimorskyibacter</taxon>
    </lineage>
</organism>
<dbReference type="EMBL" id="OMOJ01000001">
    <property type="protein sequence ID" value="SPF77460.1"/>
    <property type="molecule type" value="Genomic_DNA"/>
</dbReference>
<dbReference type="RefSeq" id="WP_219928982.1">
    <property type="nucleotide sequence ID" value="NZ_OMOJ01000001.1"/>
</dbReference>
<protein>
    <submittedName>
        <fullName evidence="1">Uncharacterized protein</fullName>
    </submittedName>
</protein>
<evidence type="ECO:0000313" key="1">
    <source>
        <dbReference type="EMBL" id="SPF77460.1"/>
    </source>
</evidence>
<reference evidence="2" key="1">
    <citation type="submission" date="2018-03" db="EMBL/GenBank/DDBJ databases">
        <authorList>
            <person name="Rodrigo-Torres L."/>
            <person name="Arahal R. D."/>
            <person name="Lucena T."/>
        </authorList>
    </citation>
    <scope>NUCLEOTIDE SEQUENCE [LARGE SCALE GENOMIC DNA]</scope>
    <source>
        <strain evidence="2">CECT 8871</strain>
    </source>
</reference>
<name>A0A2R8AN69_9RHOB</name>
<gene>
    <name evidence="1" type="ORF">PRI8871_00042</name>
</gene>
<keyword evidence="2" id="KW-1185">Reference proteome</keyword>
<proteinExistence type="predicted"/>
<evidence type="ECO:0000313" key="2">
    <source>
        <dbReference type="Proteomes" id="UP000244904"/>
    </source>
</evidence>
<accession>A0A2R8AN69</accession>
<sequence length="45" mass="5118">MFGLVRLFLLLLAAFLGGIFYERGQQQQKCELDGGQWARAGFCQH</sequence>
<dbReference type="AlphaFoldDB" id="A0A2R8AN69"/>
<dbReference type="Proteomes" id="UP000244904">
    <property type="component" value="Unassembled WGS sequence"/>
</dbReference>